<dbReference type="Gene3D" id="3.90.1570.10">
    <property type="entry name" value="tt1808, chain A"/>
    <property type="match status" value="1"/>
</dbReference>
<dbReference type="Pfam" id="PF05685">
    <property type="entry name" value="Uma2"/>
    <property type="match status" value="1"/>
</dbReference>
<accession>A0A6F9EGZ0</accession>
<dbReference type="Proteomes" id="UP000502196">
    <property type="component" value="Chromosome"/>
</dbReference>
<evidence type="ECO:0000313" key="3">
    <source>
        <dbReference type="Proteomes" id="UP000502196"/>
    </source>
</evidence>
<sequence length="180" mass="20377">MEENGTRHTDPHSLRETAERYEVIDGVMYDMTPPPSTLHQRAVVGLTVQLANHFHGTPCQVFAAPFGVWLTENADEHVEPDVLVICNPDIIVEKGAVGPPDLVVEVISPATAAKDKGVKWQLYRRTGVREYWIVDPHHQTVDVWLFHKDPADQPRVYGKNDTLRSMSFENLTIRLSEIFP</sequence>
<reference evidence="2 3" key="1">
    <citation type="submission" date="2020-04" db="EMBL/GenBank/DDBJ databases">
        <authorList>
            <person name="Hogendoorn C."/>
        </authorList>
    </citation>
    <scope>NUCLEOTIDE SEQUENCE [LARGE SCALE GENOMIC DNA]</scope>
    <source>
        <strain evidence="2">COOX1</strain>
    </source>
</reference>
<protein>
    <recommendedName>
        <fullName evidence="1">Putative restriction endonuclease domain-containing protein</fullName>
    </recommendedName>
</protein>
<gene>
    <name evidence="2" type="ORF">COOX1_3409</name>
</gene>
<dbReference type="CDD" id="cd06260">
    <property type="entry name" value="DUF820-like"/>
    <property type="match status" value="1"/>
</dbReference>
<dbReference type="SUPFAM" id="SSF52980">
    <property type="entry name" value="Restriction endonuclease-like"/>
    <property type="match status" value="1"/>
</dbReference>
<dbReference type="InterPro" id="IPR011335">
    <property type="entry name" value="Restrct_endonuc-II-like"/>
</dbReference>
<organism evidence="2 3">
    <name type="scientific">Kyrpidia spormannii</name>
    <dbReference type="NCBI Taxonomy" id="2055160"/>
    <lineage>
        <taxon>Bacteria</taxon>
        <taxon>Bacillati</taxon>
        <taxon>Bacillota</taxon>
        <taxon>Bacilli</taxon>
        <taxon>Bacillales</taxon>
        <taxon>Alicyclobacillaceae</taxon>
        <taxon>Kyrpidia</taxon>
    </lineage>
</organism>
<dbReference type="InterPro" id="IPR012296">
    <property type="entry name" value="Nuclease_put_TT1808"/>
</dbReference>
<dbReference type="InterPro" id="IPR008538">
    <property type="entry name" value="Uma2"/>
</dbReference>
<evidence type="ECO:0000259" key="1">
    <source>
        <dbReference type="Pfam" id="PF05685"/>
    </source>
</evidence>
<feature type="domain" description="Putative restriction endonuclease" evidence="1">
    <location>
        <begin position="15"/>
        <end position="174"/>
    </location>
</feature>
<dbReference type="AlphaFoldDB" id="A0A6F9EGZ0"/>
<dbReference type="EMBL" id="LR792683">
    <property type="protein sequence ID" value="CAB3396163.1"/>
    <property type="molecule type" value="Genomic_DNA"/>
</dbReference>
<dbReference type="PANTHER" id="PTHR36558">
    <property type="entry name" value="GLR1098 PROTEIN"/>
    <property type="match status" value="1"/>
</dbReference>
<evidence type="ECO:0000313" key="2">
    <source>
        <dbReference type="EMBL" id="CAB3396163.1"/>
    </source>
</evidence>
<name>A0A6F9EGZ0_9BACL</name>
<proteinExistence type="predicted"/>
<dbReference type="PANTHER" id="PTHR36558:SF1">
    <property type="entry name" value="RESTRICTION ENDONUCLEASE DOMAIN-CONTAINING PROTEIN-RELATED"/>
    <property type="match status" value="1"/>
</dbReference>
<dbReference type="RefSeq" id="WP_170086604.1">
    <property type="nucleotide sequence ID" value="NZ_CP047972.1"/>
</dbReference>